<feature type="transmembrane region" description="Helical" evidence="6">
    <location>
        <begin position="73"/>
        <end position="98"/>
    </location>
</feature>
<dbReference type="PANTHER" id="PTHR21716">
    <property type="entry name" value="TRANSMEMBRANE PROTEIN"/>
    <property type="match status" value="1"/>
</dbReference>
<evidence type="ECO:0000256" key="3">
    <source>
        <dbReference type="ARBA" id="ARBA00022692"/>
    </source>
</evidence>
<evidence type="ECO:0000256" key="4">
    <source>
        <dbReference type="ARBA" id="ARBA00022989"/>
    </source>
</evidence>
<dbReference type="GO" id="GO:0055085">
    <property type="term" value="P:transmembrane transport"/>
    <property type="evidence" value="ECO:0007669"/>
    <property type="project" value="TreeGrafter"/>
</dbReference>
<organism evidence="7 8">
    <name type="scientific">Paenibacillus borealis</name>
    <dbReference type="NCBI Taxonomy" id="160799"/>
    <lineage>
        <taxon>Bacteria</taxon>
        <taxon>Bacillati</taxon>
        <taxon>Bacillota</taxon>
        <taxon>Bacilli</taxon>
        <taxon>Bacillales</taxon>
        <taxon>Paenibacillaceae</taxon>
        <taxon>Paenibacillus</taxon>
    </lineage>
</organism>
<keyword evidence="4 6" id="KW-1133">Transmembrane helix</keyword>
<dbReference type="GO" id="GO:0016020">
    <property type="term" value="C:membrane"/>
    <property type="evidence" value="ECO:0007669"/>
    <property type="project" value="UniProtKB-SubCell"/>
</dbReference>
<evidence type="ECO:0000256" key="1">
    <source>
        <dbReference type="ARBA" id="ARBA00004141"/>
    </source>
</evidence>
<evidence type="ECO:0000256" key="5">
    <source>
        <dbReference type="ARBA" id="ARBA00023136"/>
    </source>
</evidence>
<dbReference type="EMBL" id="CP009285">
    <property type="protein sequence ID" value="AIQ60346.1"/>
    <property type="molecule type" value="Genomic_DNA"/>
</dbReference>
<keyword evidence="8" id="KW-1185">Reference proteome</keyword>
<sequence length="355" mass="39990">MEQWSQSKWFRWMIGVLLSLIILYFVWLLRPMLEGIFLFLKAILAPFLAAMIISYVLNPVVTMLSKRKMPRSVAVLLIYAVFLTSLAVILINLIPMFIEQLEELNEHLPEMTLHAQGLMRNMNSRLIPPGVETGMNNWFFQLENRLAEGISHFLNNIASTIGILFNAFIVPFLVFYILKDFDVFERTVVSCLPRSRRKSIVTLLKDIDEALGNYIRGQFLVCIIIGVLAYIGYMIIGMPYALLFACVVAVFNIVPYMGPFLGAAPAIVMASTLSWRLVLMVAVVNTLCQMLESNVISPQVVGRKLHLHPLLIIFALLVGGEIAGMIGLILAVPFFAAGKVVIQHIIAYYIRRKPA</sequence>
<comment type="subcellular location">
    <subcellularLocation>
        <location evidence="1">Membrane</location>
        <topology evidence="1">Multi-pass membrane protein</topology>
    </subcellularLocation>
</comment>
<name>A0A089LFQ7_PAEBO</name>
<evidence type="ECO:0000313" key="8">
    <source>
        <dbReference type="Proteomes" id="UP000029518"/>
    </source>
</evidence>
<feature type="transmembrane region" description="Helical" evidence="6">
    <location>
        <begin position="312"/>
        <end position="342"/>
    </location>
</feature>
<protein>
    <submittedName>
        <fullName evidence="7">Permease</fullName>
    </submittedName>
</protein>
<dbReference type="Proteomes" id="UP000029518">
    <property type="component" value="Chromosome"/>
</dbReference>
<gene>
    <name evidence="7" type="ORF">PBOR_27900</name>
</gene>
<dbReference type="RefSeq" id="WP_042216923.1">
    <property type="nucleotide sequence ID" value="NZ_CP009285.1"/>
</dbReference>
<keyword evidence="3 6" id="KW-0812">Transmembrane</keyword>
<dbReference type="OrthoDB" id="9793390at2"/>
<dbReference type="Pfam" id="PF01594">
    <property type="entry name" value="AI-2E_transport"/>
    <property type="match status" value="1"/>
</dbReference>
<dbReference type="AlphaFoldDB" id="A0A089LFQ7"/>
<evidence type="ECO:0000313" key="7">
    <source>
        <dbReference type="EMBL" id="AIQ60346.1"/>
    </source>
</evidence>
<dbReference type="KEGG" id="pbd:PBOR_27900"/>
<feature type="transmembrane region" description="Helical" evidence="6">
    <location>
        <begin position="157"/>
        <end position="178"/>
    </location>
</feature>
<dbReference type="InterPro" id="IPR002549">
    <property type="entry name" value="AI-2E-like"/>
</dbReference>
<feature type="transmembrane region" description="Helical" evidence="6">
    <location>
        <begin position="219"/>
        <end position="236"/>
    </location>
</feature>
<evidence type="ECO:0000256" key="2">
    <source>
        <dbReference type="ARBA" id="ARBA00009773"/>
    </source>
</evidence>
<accession>A0A089LFQ7</accession>
<dbReference type="HOGENOM" id="CLU_031275_8_2_9"/>
<reference evidence="7" key="1">
    <citation type="submission" date="2014-08" db="EMBL/GenBank/DDBJ databases">
        <title>Comparative genomics of the Paenibacillus odorifer group.</title>
        <authorList>
            <person name="den Bakker H.C."/>
            <person name="Tsai Y.-C.Y.-C."/>
            <person name="Martin N."/>
            <person name="Korlach J."/>
            <person name="Wiedmann M."/>
        </authorList>
    </citation>
    <scope>NUCLEOTIDE SEQUENCE [LARGE SCALE GENOMIC DNA]</scope>
    <source>
        <strain evidence="7">DSM 13188</strain>
    </source>
</reference>
<proteinExistence type="inferred from homology"/>
<feature type="transmembrane region" description="Helical" evidence="6">
    <location>
        <begin position="12"/>
        <end position="30"/>
    </location>
</feature>
<evidence type="ECO:0000256" key="6">
    <source>
        <dbReference type="SAM" id="Phobius"/>
    </source>
</evidence>
<comment type="similarity">
    <text evidence="2">Belongs to the autoinducer-2 exporter (AI-2E) (TC 2.A.86) family.</text>
</comment>
<keyword evidence="5 6" id="KW-0472">Membrane</keyword>
<feature type="transmembrane region" description="Helical" evidence="6">
    <location>
        <begin position="36"/>
        <end position="61"/>
    </location>
</feature>
<dbReference type="PANTHER" id="PTHR21716:SF15">
    <property type="entry name" value="TRANSPORT PROTEIN YRRI-RELATED"/>
    <property type="match status" value="1"/>
</dbReference>